<keyword evidence="3" id="KW-1185">Reference proteome</keyword>
<keyword evidence="1" id="KW-0812">Transmembrane</keyword>
<evidence type="ECO:0000256" key="1">
    <source>
        <dbReference type="SAM" id="Phobius"/>
    </source>
</evidence>
<name>A0A399D528_9BACT</name>
<dbReference type="EMBL" id="QWET01000003">
    <property type="protein sequence ID" value="RIH66298.1"/>
    <property type="molecule type" value="Genomic_DNA"/>
</dbReference>
<proteinExistence type="predicted"/>
<organism evidence="2 3">
    <name type="scientific">Mariniphaga sediminis</name>
    <dbReference type="NCBI Taxonomy" id="1628158"/>
    <lineage>
        <taxon>Bacteria</taxon>
        <taxon>Pseudomonadati</taxon>
        <taxon>Bacteroidota</taxon>
        <taxon>Bacteroidia</taxon>
        <taxon>Marinilabiliales</taxon>
        <taxon>Prolixibacteraceae</taxon>
        <taxon>Mariniphaga</taxon>
    </lineage>
</organism>
<comment type="caution">
    <text evidence="2">The sequence shown here is derived from an EMBL/GenBank/DDBJ whole genome shotgun (WGS) entry which is preliminary data.</text>
</comment>
<dbReference type="InterPro" id="IPR007462">
    <property type="entry name" value="COV1-like"/>
</dbReference>
<gene>
    <name evidence="2" type="ORF">D1164_05135</name>
</gene>
<protein>
    <submittedName>
        <fullName evidence="2">DUF502 domain-containing protein</fullName>
    </submittedName>
</protein>
<feature type="transmembrane region" description="Helical" evidence="1">
    <location>
        <begin position="45"/>
        <end position="68"/>
    </location>
</feature>
<dbReference type="OrthoDB" id="9789516at2"/>
<dbReference type="RefSeq" id="WP_119348885.1">
    <property type="nucleotide sequence ID" value="NZ_QWET01000003.1"/>
</dbReference>
<reference evidence="2 3" key="1">
    <citation type="journal article" date="2015" name="Int. J. Syst. Evol. Microbiol.">
        <title>Mariniphaga sediminis sp. nov., isolated from coastal sediment.</title>
        <authorList>
            <person name="Wang F.Q."/>
            <person name="Shen Q.Y."/>
            <person name="Chen G.J."/>
            <person name="Du Z.J."/>
        </authorList>
    </citation>
    <scope>NUCLEOTIDE SEQUENCE [LARGE SCALE GENOMIC DNA]</scope>
    <source>
        <strain evidence="2 3">SY21</strain>
    </source>
</reference>
<dbReference type="AlphaFoldDB" id="A0A399D528"/>
<keyword evidence="1" id="KW-1133">Transmembrane helix</keyword>
<dbReference type="PANTHER" id="PTHR31876:SF26">
    <property type="entry name" value="PROTEIN LIKE COV 2"/>
    <property type="match status" value="1"/>
</dbReference>
<evidence type="ECO:0000313" key="3">
    <source>
        <dbReference type="Proteomes" id="UP000266441"/>
    </source>
</evidence>
<dbReference type="Proteomes" id="UP000266441">
    <property type="component" value="Unassembled WGS sequence"/>
</dbReference>
<feature type="transmembrane region" description="Helical" evidence="1">
    <location>
        <begin position="12"/>
        <end position="33"/>
    </location>
</feature>
<dbReference type="Pfam" id="PF04367">
    <property type="entry name" value="DUF502"/>
    <property type="match status" value="1"/>
</dbReference>
<dbReference type="PANTHER" id="PTHR31876">
    <property type="entry name" value="COV-LIKE PROTEIN 1"/>
    <property type="match status" value="1"/>
</dbReference>
<keyword evidence="1" id="KW-0472">Membrane</keyword>
<evidence type="ECO:0000313" key="2">
    <source>
        <dbReference type="EMBL" id="RIH66298.1"/>
    </source>
</evidence>
<accession>A0A399D528</accession>
<sequence length="203" mass="22901">MHKKIVQYFLQGILLIAPVVIVVYILYSLFVTVDGWLNGKLEPLLGFTLPGLGILILFISLTLLGFLGQTAFISPLKRIAGNLVKRIPLLNLLYSSINDLFSAFVGKEKKFNTPVKVLFNQENNLWKLGFVTKETLDEIGNGELAAVYFPHSYNFSGELYLVPKERVHLVNMSPAEMMKFIVSGGVTRFENIEILENDTFEEK</sequence>